<comment type="caution">
    <text evidence="4">The sequence shown here is derived from an EMBL/GenBank/DDBJ whole genome shotgun (WGS) entry which is preliminary data.</text>
</comment>
<dbReference type="InterPro" id="IPR050595">
    <property type="entry name" value="Bact_response_regulator"/>
</dbReference>
<evidence type="ECO:0000313" key="5">
    <source>
        <dbReference type="Proteomes" id="UP000186940"/>
    </source>
</evidence>
<keyword evidence="5" id="KW-1185">Reference proteome</keyword>
<dbReference type="PANTHER" id="PTHR44591">
    <property type="entry name" value="STRESS RESPONSE REGULATOR PROTEIN 1"/>
    <property type="match status" value="1"/>
</dbReference>
<name>A0A1F2PAU9_9EURY</name>
<evidence type="ECO:0000259" key="3">
    <source>
        <dbReference type="PROSITE" id="PS50110"/>
    </source>
</evidence>
<feature type="domain" description="Response regulatory" evidence="3">
    <location>
        <begin position="3"/>
        <end position="117"/>
    </location>
</feature>
<dbReference type="SMART" id="SM00448">
    <property type="entry name" value="REC"/>
    <property type="match status" value="1"/>
</dbReference>
<evidence type="ECO:0000313" key="4">
    <source>
        <dbReference type="EMBL" id="OFV68164.1"/>
    </source>
</evidence>
<proteinExistence type="predicted"/>
<evidence type="ECO:0000256" key="2">
    <source>
        <dbReference type="PROSITE-ProRule" id="PRU00169"/>
    </source>
</evidence>
<dbReference type="STRING" id="1838285.SCAL_000804"/>
<organism evidence="4 5">
    <name type="scientific">Candidatus Syntropharchaeum caldarium</name>
    <dbReference type="NCBI Taxonomy" id="1838285"/>
    <lineage>
        <taxon>Archaea</taxon>
        <taxon>Methanobacteriati</taxon>
        <taxon>Methanobacteriota</taxon>
        <taxon>Stenosarchaea group</taxon>
        <taxon>Methanomicrobia</taxon>
        <taxon>Methanosarcinales</taxon>
        <taxon>ANME-2 cluster</taxon>
        <taxon>Candidatus Syntropharchaeum</taxon>
    </lineage>
</organism>
<dbReference type="InterPro" id="IPR001789">
    <property type="entry name" value="Sig_transdc_resp-reg_receiver"/>
</dbReference>
<accession>A0A1F2PAU9</accession>
<evidence type="ECO:0000256" key="1">
    <source>
        <dbReference type="ARBA" id="ARBA00022553"/>
    </source>
</evidence>
<dbReference type="Gene3D" id="3.40.50.2300">
    <property type="match status" value="1"/>
</dbReference>
<gene>
    <name evidence="4" type="ORF">SCAL_000804</name>
</gene>
<dbReference type="PANTHER" id="PTHR44591:SF3">
    <property type="entry name" value="RESPONSE REGULATORY DOMAIN-CONTAINING PROTEIN"/>
    <property type="match status" value="1"/>
</dbReference>
<feature type="modified residue" description="4-aspartylphosphate" evidence="2">
    <location>
        <position position="52"/>
    </location>
</feature>
<dbReference type="PROSITE" id="PS50110">
    <property type="entry name" value="RESPONSE_REGULATORY"/>
    <property type="match status" value="1"/>
</dbReference>
<dbReference type="AlphaFoldDB" id="A0A1F2PAU9"/>
<protein>
    <submittedName>
        <fullName evidence="4">Chemotaxis protein CheY</fullName>
    </submittedName>
</protein>
<dbReference type="SUPFAM" id="SSF52172">
    <property type="entry name" value="CheY-like"/>
    <property type="match status" value="1"/>
</dbReference>
<reference evidence="4" key="1">
    <citation type="submission" date="2016-05" db="EMBL/GenBank/DDBJ databases">
        <title>Microbial consortia oxidize butane by reversing methanogenesis.</title>
        <authorList>
            <person name="Laso-Perez R."/>
            <person name="Richter M."/>
            <person name="Wegener G."/>
            <person name="Musat F."/>
        </authorList>
    </citation>
    <scope>NUCLEOTIDE SEQUENCE [LARGE SCALE GENOMIC DNA]</scope>
    <source>
        <strain evidence="4">BOX2</strain>
    </source>
</reference>
<sequence length="117" mass="12980">MANILLVDDSEFMRKLLKKFLTPKHTIVGEADDGIVAVERFDEWNPEVVLMDVVMPHMDGITATRHITRAHPEVKVIMCTSIGEEKKVKAAIEAGAVGYVTKPFHGPNVLKEVDSVL</sequence>
<dbReference type="Proteomes" id="UP000186940">
    <property type="component" value="Unassembled WGS sequence"/>
</dbReference>
<dbReference type="InterPro" id="IPR011006">
    <property type="entry name" value="CheY-like_superfamily"/>
</dbReference>
<dbReference type="EMBL" id="LYOS01000002">
    <property type="protein sequence ID" value="OFV68164.1"/>
    <property type="molecule type" value="Genomic_DNA"/>
</dbReference>
<dbReference type="Pfam" id="PF00072">
    <property type="entry name" value="Response_reg"/>
    <property type="match status" value="1"/>
</dbReference>
<keyword evidence="1 2" id="KW-0597">Phosphoprotein</keyword>
<dbReference type="GO" id="GO:0000160">
    <property type="term" value="P:phosphorelay signal transduction system"/>
    <property type="evidence" value="ECO:0007669"/>
    <property type="project" value="InterPro"/>
</dbReference>